<dbReference type="Proteomes" id="UP000031366">
    <property type="component" value="Unassembled WGS sequence"/>
</dbReference>
<keyword evidence="1" id="KW-0175">Coiled coil</keyword>
<dbReference type="AlphaFoldDB" id="A0A0C1RD47"/>
<evidence type="ECO:0000313" key="2">
    <source>
        <dbReference type="EMBL" id="KIE48311.1"/>
    </source>
</evidence>
<gene>
    <name evidence="2" type="ORF">U732_4116</name>
</gene>
<feature type="coiled-coil region" evidence="1">
    <location>
        <begin position="169"/>
        <end position="240"/>
    </location>
</feature>
<name>A0A0C1RD47_9CLOT</name>
<evidence type="ECO:0000313" key="3">
    <source>
        <dbReference type="Proteomes" id="UP000031366"/>
    </source>
</evidence>
<dbReference type="RefSeq" id="WP_039629916.1">
    <property type="nucleotide sequence ID" value="NZ_AYSO01000010.1"/>
</dbReference>
<proteinExistence type="predicted"/>
<dbReference type="EMBL" id="AYSO01000010">
    <property type="protein sequence ID" value="KIE48311.1"/>
    <property type="molecule type" value="Genomic_DNA"/>
</dbReference>
<comment type="caution">
    <text evidence="2">The sequence shown here is derived from an EMBL/GenBank/DDBJ whole genome shotgun (WGS) entry which is preliminary data.</text>
</comment>
<reference evidence="2 3" key="1">
    <citation type="journal article" date="2015" name="Infect. Genet. Evol.">
        <title>Genomic sequences of six botulinum neurotoxin-producing strains representing three clostridial species illustrate the mobility and diversity of botulinum neurotoxin genes.</title>
        <authorList>
            <person name="Smith T.J."/>
            <person name="Hill K.K."/>
            <person name="Xie G."/>
            <person name="Foley B.T."/>
            <person name="Williamson C.H."/>
            <person name="Foster J.T."/>
            <person name="Johnson S.L."/>
            <person name="Chertkov O."/>
            <person name="Teshima H."/>
            <person name="Gibbons H.S."/>
            <person name="Johnsky L.A."/>
            <person name="Karavis M.A."/>
            <person name="Smith L.A."/>
        </authorList>
    </citation>
    <scope>NUCLEOTIDE SEQUENCE [LARGE SCALE GENOMIC DNA]</scope>
    <source>
        <strain evidence="2 3">CDC 2741</strain>
    </source>
</reference>
<evidence type="ECO:0000256" key="1">
    <source>
        <dbReference type="SAM" id="Coils"/>
    </source>
</evidence>
<accession>A0A0C1RD47</accession>
<protein>
    <submittedName>
        <fullName evidence="2">Uncharacterized protein</fullName>
    </submittedName>
</protein>
<organism evidence="2 3">
    <name type="scientific">Clostridium argentinense CDC 2741</name>
    <dbReference type="NCBI Taxonomy" id="1418104"/>
    <lineage>
        <taxon>Bacteria</taxon>
        <taxon>Bacillati</taxon>
        <taxon>Bacillota</taxon>
        <taxon>Clostridia</taxon>
        <taxon>Eubacteriales</taxon>
        <taxon>Clostridiaceae</taxon>
        <taxon>Clostridium</taxon>
    </lineage>
</organism>
<keyword evidence="3" id="KW-1185">Reference proteome</keyword>
<sequence length="264" mass="30541">MNIKGLDKIFTSTTKTSSPIDNEIKTLEDQKTTLMQQLSLDKGNNSLDIEKIKEINKQIQNIDKEIQKKQIEKLKESQKIDIESMMPKDDLIVSGKNESKDSIIANSLINASNMHKHATIMNSAKSSLKKEINILRTEVNSSKEKDNDIKDENIEKAIKNKNSQLFDEYSGKLENLSKLENRLEKINDKVIEKAENINQHLNDAIEEVNKKDISNDADRNKRIEERKDREIRKKKLKEAQIQHIKKLENIVEDYAEFKVNSLIK</sequence>